<reference evidence="7 8" key="1">
    <citation type="submission" date="2021-05" db="EMBL/GenBank/DDBJ databases">
        <title>Comparative genomic studies on the polysaccharide-degrading batcterial strains of the Flammeovirga genus.</title>
        <authorList>
            <person name="Zewei F."/>
            <person name="Zheng Z."/>
            <person name="Yu L."/>
            <person name="Ruyue G."/>
            <person name="Yanhong M."/>
            <person name="Yuanyuan C."/>
            <person name="Jingyan G."/>
            <person name="Wenjun H."/>
        </authorList>
    </citation>
    <scope>NUCLEOTIDE SEQUENCE [LARGE SCALE GENOMIC DNA]</scope>
    <source>
        <strain evidence="7 8">NBRC:100898</strain>
    </source>
</reference>
<sequence>MKENTPIQEIQNPILDQNGVRLFIKRDDLTHPDVSGNKWRKLKYNLLQAKEEGYSTILTFGGAYSNHIHAFAAAGKLYGLKIIGMIRGEEHLPLNPTLSFAESQGMKLVYMDRTSFKNYRDHIPRLKEELGDFYVAPMGGSNALALKGVAELGEEINNSNQQFDVVCAAGGTGGTLAGLISSLDENMRVLGFPALKGGEFLYDDIRGFIKESGLKENVDWELITDYHFGGYAKKKPELIQFIEEFHQKHHVELERIYTGKMLYGVMDLIGKGYFSKGDRILCLHSGGLQINR</sequence>
<comment type="cofactor">
    <cofactor evidence="1">
        <name>pyridoxal 5'-phosphate</name>
        <dbReference type="ChEBI" id="CHEBI:597326"/>
    </cofactor>
</comment>
<gene>
    <name evidence="7" type="ORF">KMW28_00700</name>
</gene>
<feature type="modified residue" description="N6-(pyridoxal phosphate)lysine" evidence="5">
    <location>
        <position position="38"/>
    </location>
</feature>
<protein>
    <submittedName>
        <fullName evidence="7">Pyridoxal-phosphate dependent enzyme</fullName>
    </submittedName>
</protein>
<dbReference type="EMBL" id="CP076132">
    <property type="protein sequence ID" value="QWG03919.1"/>
    <property type="molecule type" value="Genomic_DNA"/>
</dbReference>
<evidence type="ECO:0000256" key="4">
    <source>
        <dbReference type="PIRSR" id="PIRSR006278-1"/>
    </source>
</evidence>
<keyword evidence="3 5" id="KW-0663">Pyridoxal phosphate</keyword>
<dbReference type="InterPro" id="IPR001926">
    <property type="entry name" value="TrpB-like_PALP"/>
</dbReference>
<proteinExistence type="inferred from homology"/>
<accession>A0AAX1N8X4</accession>
<evidence type="ECO:0000256" key="3">
    <source>
        <dbReference type="ARBA" id="ARBA00022898"/>
    </source>
</evidence>
<dbReference type="GO" id="GO:0019148">
    <property type="term" value="F:D-cysteine desulfhydrase activity"/>
    <property type="evidence" value="ECO:0007669"/>
    <property type="project" value="TreeGrafter"/>
</dbReference>
<evidence type="ECO:0000256" key="1">
    <source>
        <dbReference type="ARBA" id="ARBA00001933"/>
    </source>
</evidence>
<name>A0AAX1N8X4_9BACT</name>
<keyword evidence="8" id="KW-1185">Reference proteome</keyword>
<dbReference type="PIRSF" id="PIRSF006278">
    <property type="entry name" value="ACCD_DCysDesulf"/>
    <property type="match status" value="1"/>
</dbReference>
<feature type="domain" description="Tryptophan synthase beta chain-like PALP" evidence="6">
    <location>
        <begin position="4"/>
        <end position="286"/>
    </location>
</feature>
<evidence type="ECO:0000313" key="8">
    <source>
        <dbReference type="Proteomes" id="UP000678679"/>
    </source>
</evidence>
<dbReference type="AlphaFoldDB" id="A0AAX1N8X4"/>
<dbReference type="InterPro" id="IPR027278">
    <property type="entry name" value="ACCD_DCysDesulf"/>
</dbReference>
<dbReference type="Gene3D" id="3.40.50.1100">
    <property type="match status" value="2"/>
</dbReference>
<dbReference type="PANTHER" id="PTHR43780:SF2">
    <property type="entry name" value="1-AMINOCYCLOPROPANE-1-CARBOXYLATE DEAMINASE-RELATED"/>
    <property type="match status" value="1"/>
</dbReference>
<dbReference type="Proteomes" id="UP000678679">
    <property type="component" value="Chromosome 1"/>
</dbReference>
<dbReference type="PANTHER" id="PTHR43780">
    <property type="entry name" value="1-AMINOCYCLOPROPANE-1-CARBOXYLATE DEAMINASE-RELATED"/>
    <property type="match status" value="1"/>
</dbReference>
<dbReference type="Pfam" id="PF00291">
    <property type="entry name" value="PALP"/>
    <property type="match status" value="1"/>
</dbReference>
<dbReference type="KEGG" id="fya:KMW28_00700"/>
<evidence type="ECO:0000313" key="7">
    <source>
        <dbReference type="EMBL" id="QWG03919.1"/>
    </source>
</evidence>
<evidence type="ECO:0000259" key="6">
    <source>
        <dbReference type="Pfam" id="PF00291"/>
    </source>
</evidence>
<dbReference type="SUPFAM" id="SSF53686">
    <property type="entry name" value="Tryptophan synthase beta subunit-like PLP-dependent enzymes"/>
    <property type="match status" value="1"/>
</dbReference>
<organism evidence="7 8">
    <name type="scientific">Flammeovirga yaeyamensis</name>
    <dbReference type="NCBI Taxonomy" id="367791"/>
    <lineage>
        <taxon>Bacteria</taxon>
        <taxon>Pseudomonadati</taxon>
        <taxon>Bacteroidota</taxon>
        <taxon>Cytophagia</taxon>
        <taxon>Cytophagales</taxon>
        <taxon>Flammeovirgaceae</taxon>
        <taxon>Flammeovirga</taxon>
    </lineage>
</organism>
<evidence type="ECO:0000256" key="5">
    <source>
        <dbReference type="PIRSR" id="PIRSR006278-2"/>
    </source>
</evidence>
<evidence type="ECO:0000256" key="2">
    <source>
        <dbReference type="ARBA" id="ARBA00008639"/>
    </source>
</evidence>
<comment type="similarity">
    <text evidence="2">Belongs to the ACC deaminase/D-cysteine desulfhydrase family.</text>
</comment>
<dbReference type="InterPro" id="IPR036052">
    <property type="entry name" value="TrpB-like_PALP_sf"/>
</dbReference>
<feature type="active site" description="Nucleophile" evidence="4">
    <location>
        <position position="65"/>
    </location>
</feature>